<dbReference type="AlphaFoldDB" id="A0A8S0UGF5"/>
<dbReference type="OrthoDB" id="1748902at2759"/>
<dbReference type="Proteomes" id="UP000594638">
    <property type="component" value="Unassembled WGS sequence"/>
</dbReference>
<evidence type="ECO:0000313" key="2">
    <source>
        <dbReference type="EMBL" id="CAA3015738.1"/>
    </source>
</evidence>
<dbReference type="Gramene" id="OE9A051887T1">
    <property type="protein sequence ID" value="OE9A051887C1"/>
    <property type="gene ID" value="OE9A051887"/>
</dbReference>
<dbReference type="PANTHER" id="PTHR35831:SF2">
    <property type="entry name" value="OS01G0642200 PROTEIN"/>
    <property type="match status" value="1"/>
</dbReference>
<evidence type="ECO:0000256" key="1">
    <source>
        <dbReference type="SAM" id="MobiDB-lite"/>
    </source>
</evidence>
<sequence length="55" mass="5568">MASLKAEKPAGSQSHGPAKKEPGKAPVSKPGSTKGEQKPREPKKKGSGGKSSGKK</sequence>
<organism evidence="2 3">
    <name type="scientific">Olea europaea subsp. europaea</name>
    <dbReference type="NCBI Taxonomy" id="158383"/>
    <lineage>
        <taxon>Eukaryota</taxon>
        <taxon>Viridiplantae</taxon>
        <taxon>Streptophyta</taxon>
        <taxon>Embryophyta</taxon>
        <taxon>Tracheophyta</taxon>
        <taxon>Spermatophyta</taxon>
        <taxon>Magnoliopsida</taxon>
        <taxon>eudicotyledons</taxon>
        <taxon>Gunneridae</taxon>
        <taxon>Pentapetalae</taxon>
        <taxon>asterids</taxon>
        <taxon>lamiids</taxon>
        <taxon>Lamiales</taxon>
        <taxon>Oleaceae</taxon>
        <taxon>Oleeae</taxon>
        <taxon>Olea</taxon>
    </lineage>
</organism>
<feature type="compositionally biased region" description="Basic residues" evidence="1">
    <location>
        <begin position="41"/>
        <end position="55"/>
    </location>
</feature>
<proteinExistence type="predicted"/>
<reference evidence="2 3" key="1">
    <citation type="submission" date="2019-12" db="EMBL/GenBank/DDBJ databases">
        <authorList>
            <person name="Alioto T."/>
            <person name="Alioto T."/>
            <person name="Gomez Garrido J."/>
        </authorList>
    </citation>
    <scope>NUCLEOTIDE SEQUENCE [LARGE SCALE GENOMIC DNA]</scope>
</reference>
<name>A0A8S0UGF5_OLEEU</name>
<accession>A0A8S0UGF5</accession>
<keyword evidence="3" id="KW-1185">Reference proteome</keyword>
<gene>
    <name evidence="2" type="ORF">OLEA9_A051887</name>
</gene>
<dbReference type="EMBL" id="CACTIH010007567">
    <property type="protein sequence ID" value="CAA3015738.1"/>
    <property type="molecule type" value="Genomic_DNA"/>
</dbReference>
<evidence type="ECO:0000313" key="3">
    <source>
        <dbReference type="Proteomes" id="UP000594638"/>
    </source>
</evidence>
<dbReference type="PANTHER" id="PTHR35831">
    <property type="entry name" value="OS01G0642200 PROTEIN"/>
    <property type="match status" value="1"/>
</dbReference>
<protein>
    <submittedName>
        <fullName evidence="2">Uncharacterized protein</fullName>
    </submittedName>
</protein>
<comment type="caution">
    <text evidence="2">The sequence shown here is derived from an EMBL/GenBank/DDBJ whole genome shotgun (WGS) entry which is preliminary data.</text>
</comment>
<feature type="region of interest" description="Disordered" evidence="1">
    <location>
        <begin position="1"/>
        <end position="55"/>
    </location>
</feature>